<feature type="compositionally biased region" description="Basic and acidic residues" evidence="2">
    <location>
        <begin position="818"/>
        <end position="832"/>
    </location>
</feature>
<feature type="compositionally biased region" description="Low complexity" evidence="2">
    <location>
        <begin position="478"/>
        <end position="498"/>
    </location>
</feature>
<dbReference type="Pfam" id="PF08628">
    <property type="entry name" value="Nexin_C"/>
    <property type="match status" value="1"/>
</dbReference>
<dbReference type="InterPro" id="IPR003114">
    <property type="entry name" value="Phox_assoc"/>
</dbReference>
<dbReference type="PROSITE" id="PS51207">
    <property type="entry name" value="PXA"/>
    <property type="match status" value="1"/>
</dbReference>
<feature type="region of interest" description="Disordered" evidence="2">
    <location>
        <begin position="1"/>
        <end position="36"/>
    </location>
</feature>
<sequence length="1172" mass="127738">MDTPDDAPFQPSEPDLPDQASAAEQQAGPNNHGSNTAQSKELVDFVIGFLSTASNEVLLVVFAGLVGVTYILLGRLGLLLIGVASGIVLHASWEGASTHSSGHELNCRLPRRRETGLDIAHRLLDWPERNTSGIGLSHDNIQKVLHDVAQIEPDYTSFRPGTAAALESLTDAVIRDYVNCWYEPILPFERSFPLSCRRTLISFITSVSTHLSRKRAADTFLEFLTNSSSILIVFLNELSTAFETIGPTMTPEQTIQRYLELSPESSLANVLAGQQQHKKLNLIADDILASFLDPKAYALPPLRDFLREILAGVVLESIISSLSRPEFINGWIIHLLNEGESEIMSAIDAGVEGARTNSITTAKGSKEVNMPLSMSLNERKLGSETAHIDKATEEAMAEAKRLSAMIAAQDLQHQNAEQLVYGDSQIPFFSSGEALISQSNHGKESVEYDTRTQPVFENVNAKRTQKMQESASENAFELSPARRPPSLSSLHSASSLSLNQTSDNDIHTTLTLHRASITVDDGLDPGDETLLRSKPISNYLVQIEPASACCTGWMVFRNYTDFESLHETLETISRLSGVQKFKDDHPILPDWKGQTKQALARSLERYLQDALQNESLAESERMKRFLKKGGSLGPASAGTSPKAGFSFPSQASLENVGKGVLGVLANAPKGVSDGSKAVFGGMTGVFGVKSIKKTSSNLISNSHNQNIHTPTQPNEPPPRKSDDAGNLRRHSLEPYTGMYDARLSSRSQRHSSPLFETASGTTAVKGGKPCQDIPLDSLAENAEGSLQALAAETERVAPSSSLDPRHHDSLKLSHSSGRRREEDTSTQIEERANTAAQNSSDGRGSPITQEETRIAVELLFAVINELYTLSSAWNIRRTLLNAAKSYILRPGNPSLETIRGLLQGSIIESNTSDEALGLYITKLRENVFPTEAELKSWPSAPNDAEKERLRETARKAFVQKGLPQALTSVMGAAASREALEKVFDSLQVPIIARGLVFSVLIQALRKRASGAGEIVNDEHPQLKRTKFTSSRSGAACDSSKRRTGATGNVDANGDHYWEISKMRRVTISSFRGKTLVNIREYYEKDGQELPGKKGISLPIDQFASLVTLLPDIELTLKDIGVSVPRPDYAGGHSISNEDHNEASGDGDDSERGASHPPRKNIEATSEEDESEE</sequence>
<dbReference type="AlphaFoldDB" id="A0A1S9DDZ3"/>
<feature type="region of interest" description="Disordered" evidence="2">
    <location>
        <begin position="700"/>
        <end position="729"/>
    </location>
</feature>
<evidence type="ECO:0000256" key="2">
    <source>
        <dbReference type="SAM" id="MobiDB-lite"/>
    </source>
</evidence>
<reference evidence="4 5" key="1">
    <citation type="submission" date="2016-10" db="EMBL/GenBank/DDBJ databases">
        <title>Genome sequencing of Aspergillus oryzae BCC7051.</title>
        <authorList>
            <person name="Thammarongtham C."/>
            <person name="Vorapreeda T."/>
            <person name="Nookaew I."/>
            <person name="Srisuk T."/>
            <person name="Land M."/>
            <person name="Jeennor S."/>
            <person name="Laoteng K."/>
        </authorList>
    </citation>
    <scope>NUCLEOTIDE SEQUENCE [LARGE SCALE GENOMIC DNA]</scope>
    <source>
        <strain evidence="4 5">BCC7051</strain>
    </source>
</reference>
<dbReference type="Proteomes" id="UP000190312">
    <property type="component" value="Unassembled WGS sequence"/>
</dbReference>
<gene>
    <name evidence="4" type="ORF">OAory_01095110</name>
</gene>
<dbReference type="Gene3D" id="3.30.1520.10">
    <property type="entry name" value="Phox-like domain"/>
    <property type="match status" value="1"/>
</dbReference>
<organism evidence="4 5">
    <name type="scientific">Aspergillus oryzae</name>
    <name type="common">Yellow koji mold</name>
    <dbReference type="NCBI Taxonomy" id="5062"/>
    <lineage>
        <taxon>Eukaryota</taxon>
        <taxon>Fungi</taxon>
        <taxon>Dikarya</taxon>
        <taxon>Ascomycota</taxon>
        <taxon>Pezizomycotina</taxon>
        <taxon>Eurotiomycetes</taxon>
        <taxon>Eurotiomycetidae</taxon>
        <taxon>Eurotiales</taxon>
        <taxon>Aspergillaceae</taxon>
        <taxon>Aspergillus</taxon>
        <taxon>Aspergillus subgen. Circumdati</taxon>
    </lineage>
</organism>
<dbReference type="SMART" id="SM00313">
    <property type="entry name" value="PXA"/>
    <property type="match status" value="1"/>
</dbReference>
<evidence type="ECO:0000259" key="3">
    <source>
        <dbReference type="PROSITE" id="PS51207"/>
    </source>
</evidence>
<dbReference type="InterPro" id="IPR001683">
    <property type="entry name" value="PX_dom"/>
</dbReference>
<proteinExistence type="inferred from homology"/>
<feature type="compositionally biased region" description="Basic and acidic residues" evidence="2">
    <location>
        <begin position="717"/>
        <end position="729"/>
    </location>
</feature>
<dbReference type="InterPro" id="IPR013937">
    <property type="entry name" value="Sorting_nexin_C"/>
</dbReference>
<evidence type="ECO:0000313" key="4">
    <source>
        <dbReference type="EMBL" id="OOO07308.1"/>
    </source>
</evidence>
<accession>A0A1S9DDZ3</accession>
<feature type="region of interest" description="Disordered" evidence="2">
    <location>
        <begin position="1123"/>
        <end position="1172"/>
    </location>
</feature>
<feature type="compositionally biased region" description="Polar residues" evidence="2">
    <location>
        <begin position="834"/>
        <end position="847"/>
    </location>
</feature>
<feature type="region of interest" description="Disordered" evidence="2">
    <location>
        <begin position="1025"/>
        <end position="1050"/>
    </location>
</feature>
<dbReference type="VEuPathDB" id="FungiDB:AO090011000948"/>
<evidence type="ECO:0000313" key="5">
    <source>
        <dbReference type="Proteomes" id="UP000190312"/>
    </source>
</evidence>
<feature type="compositionally biased region" description="Polar residues" evidence="2">
    <location>
        <begin position="700"/>
        <end position="712"/>
    </location>
</feature>
<dbReference type="Gene3D" id="2.30.31.10">
    <property type="entry name" value="Transcriptional Coactivator Pc4, Chain A"/>
    <property type="match status" value="1"/>
</dbReference>
<dbReference type="OrthoDB" id="41200at2759"/>
<dbReference type="GO" id="GO:0003677">
    <property type="term" value="F:DNA binding"/>
    <property type="evidence" value="ECO:0007669"/>
    <property type="project" value="InterPro"/>
</dbReference>
<dbReference type="InterPro" id="IPR009044">
    <property type="entry name" value="ssDNA-bd_transcriptional_reg"/>
</dbReference>
<dbReference type="SUPFAM" id="SSF64268">
    <property type="entry name" value="PX domain"/>
    <property type="match status" value="1"/>
</dbReference>
<dbReference type="Pfam" id="PF00787">
    <property type="entry name" value="PX"/>
    <property type="match status" value="1"/>
</dbReference>
<dbReference type="EMBL" id="MKZY01000007">
    <property type="protein sequence ID" value="OOO07308.1"/>
    <property type="molecule type" value="Genomic_DNA"/>
</dbReference>
<dbReference type="InterPro" id="IPR003173">
    <property type="entry name" value="PC4_C"/>
</dbReference>
<dbReference type="eggNOG" id="ENOG502RM76">
    <property type="taxonomic scope" value="Eukaryota"/>
</dbReference>
<dbReference type="Pfam" id="PF02229">
    <property type="entry name" value="PC4"/>
    <property type="match status" value="1"/>
</dbReference>
<feature type="domain" description="PXA" evidence="3">
    <location>
        <begin position="159"/>
        <end position="340"/>
    </location>
</feature>
<dbReference type="SUPFAM" id="SSF54447">
    <property type="entry name" value="ssDNA-binding transcriptional regulator domain"/>
    <property type="match status" value="1"/>
</dbReference>
<feature type="compositionally biased region" description="Polar residues" evidence="2">
    <location>
        <begin position="22"/>
        <end position="36"/>
    </location>
</feature>
<comment type="caution">
    <text evidence="4">The sequence shown here is derived from an EMBL/GenBank/DDBJ whole genome shotgun (WGS) entry which is preliminary data.</text>
</comment>
<dbReference type="CDD" id="cd06093">
    <property type="entry name" value="PX_domain"/>
    <property type="match status" value="1"/>
</dbReference>
<dbReference type="PANTHER" id="PTHR22775">
    <property type="entry name" value="SORTING NEXIN"/>
    <property type="match status" value="1"/>
</dbReference>
<dbReference type="GO" id="GO:0035091">
    <property type="term" value="F:phosphatidylinositol binding"/>
    <property type="evidence" value="ECO:0007669"/>
    <property type="project" value="InterPro"/>
</dbReference>
<dbReference type="InterPro" id="IPR036871">
    <property type="entry name" value="PX_dom_sf"/>
</dbReference>
<feature type="region of interest" description="Disordered" evidence="2">
    <location>
        <begin position="793"/>
        <end position="847"/>
    </location>
</feature>
<comment type="similarity">
    <text evidence="1">Belongs to the sorting nexin family.</text>
</comment>
<name>A0A1S9DDZ3_ASPOZ</name>
<dbReference type="PANTHER" id="PTHR22775:SF47">
    <property type="entry name" value="MEIOTICALLY UP-REGULATED GENE 122 PROTEIN"/>
    <property type="match status" value="1"/>
</dbReference>
<dbReference type="Pfam" id="PF02194">
    <property type="entry name" value="PXA"/>
    <property type="match status" value="1"/>
</dbReference>
<evidence type="ECO:0000256" key="1">
    <source>
        <dbReference type="ARBA" id="ARBA00010883"/>
    </source>
</evidence>
<feature type="region of interest" description="Disordered" evidence="2">
    <location>
        <begin position="465"/>
        <end position="501"/>
    </location>
</feature>
<dbReference type="GO" id="GO:0006355">
    <property type="term" value="P:regulation of DNA-templated transcription"/>
    <property type="evidence" value="ECO:0007669"/>
    <property type="project" value="InterPro"/>
</dbReference>
<protein>
    <submittedName>
        <fullName evidence="4">Phox-associated domain</fullName>
    </submittedName>
</protein>